<dbReference type="GO" id="GO:0016491">
    <property type="term" value="F:oxidoreductase activity"/>
    <property type="evidence" value="ECO:0007669"/>
    <property type="project" value="UniProtKB-KW"/>
</dbReference>
<evidence type="ECO:0000256" key="2">
    <source>
        <dbReference type="ARBA" id="ARBA00023002"/>
    </source>
</evidence>
<dbReference type="InterPro" id="IPR002347">
    <property type="entry name" value="SDR_fam"/>
</dbReference>
<dbReference type="Proteomes" id="UP000028702">
    <property type="component" value="Unassembled WGS sequence"/>
</dbReference>
<name>A0A081BD53_9HYPH</name>
<dbReference type="eggNOG" id="COG1028">
    <property type="taxonomic scope" value="Bacteria"/>
</dbReference>
<sequence length="255" mass="26795">MSDSQPGTVLITGAAKRVGRAIAEDMAARGFHVAVHYGGSEQEARDLVGAIGAKGGTAAAFQADLADAGALAGLASAAAAKLGPLTCLINNASAFEDDTLESLDEESWAQHLDTNLKAPAFLAQAFAAQLPDGAQGNIINIIDQRVWRLTPRFFSYTLSKAGLWTMTQTLAQALAPRIRVNGIGPGPTLKNARQEDADFTRQQEALLLRRGPALGEITAAIRFILESPSLTGQMIALDGGQHLAWETPDVVGIPE</sequence>
<accession>A0A081BD53</accession>
<evidence type="ECO:0000313" key="5">
    <source>
        <dbReference type="Proteomes" id="UP000028702"/>
    </source>
</evidence>
<proteinExistence type="inferred from homology"/>
<keyword evidence="2" id="KW-0560">Oxidoreductase</keyword>
<comment type="caution">
    <text evidence="4">The sequence shown here is derived from an EMBL/GenBank/DDBJ whole genome shotgun (WGS) entry which is preliminary data.</text>
</comment>
<dbReference type="Gene3D" id="3.40.50.720">
    <property type="entry name" value="NAD(P)-binding Rossmann-like Domain"/>
    <property type="match status" value="1"/>
</dbReference>
<dbReference type="PRINTS" id="PR00080">
    <property type="entry name" value="SDRFAMILY"/>
</dbReference>
<dbReference type="PANTHER" id="PTHR43639:SF1">
    <property type="entry name" value="SHORT-CHAIN DEHYDROGENASE_REDUCTASE FAMILY PROTEIN"/>
    <property type="match status" value="1"/>
</dbReference>
<organism evidence="4 5">
    <name type="scientific">Tepidicaulis marinus</name>
    <dbReference type="NCBI Taxonomy" id="1333998"/>
    <lineage>
        <taxon>Bacteria</taxon>
        <taxon>Pseudomonadati</taxon>
        <taxon>Pseudomonadota</taxon>
        <taxon>Alphaproteobacteria</taxon>
        <taxon>Hyphomicrobiales</taxon>
        <taxon>Parvibaculaceae</taxon>
        <taxon>Tepidicaulis</taxon>
    </lineage>
</organism>
<evidence type="ECO:0000256" key="1">
    <source>
        <dbReference type="ARBA" id="ARBA00006484"/>
    </source>
</evidence>
<dbReference type="PANTHER" id="PTHR43639">
    <property type="entry name" value="OXIDOREDUCTASE, SHORT-CHAIN DEHYDROGENASE/REDUCTASE FAMILY (AFU_ORTHOLOGUE AFUA_5G02870)"/>
    <property type="match status" value="1"/>
</dbReference>
<reference evidence="4 5" key="1">
    <citation type="submission" date="2014-07" db="EMBL/GenBank/DDBJ databases">
        <title>Tepidicaulis marinum gen. nov., sp. nov., a novel marine bacterium denitrifying nitrate to nitrous oxide strictly under microaerobic conditions.</title>
        <authorList>
            <person name="Takeuchi M."/>
            <person name="Yamagishi T."/>
            <person name="Kamagata Y."/>
            <person name="Oshima K."/>
            <person name="Hattori M."/>
            <person name="Katayama T."/>
            <person name="Hanada S."/>
            <person name="Tamaki H."/>
            <person name="Marumo K."/>
            <person name="Maeda H."/>
            <person name="Nedachi M."/>
            <person name="Iwasaki W."/>
            <person name="Suwa Y."/>
            <person name="Sakata S."/>
        </authorList>
    </citation>
    <scope>NUCLEOTIDE SEQUENCE [LARGE SCALE GENOMIC DNA]</scope>
    <source>
        <strain evidence="4 5">MA2</strain>
    </source>
</reference>
<gene>
    <name evidence="4" type="ORF">M2A_2470</name>
</gene>
<dbReference type="NCBIfam" id="NF006597">
    <property type="entry name" value="PRK09134.1"/>
    <property type="match status" value="1"/>
</dbReference>
<evidence type="ECO:0000256" key="3">
    <source>
        <dbReference type="RuleBase" id="RU000363"/>
    </source>
</evidence>
<dbReference type="STRING" id="1333998.M2A_2470"/>
<dbReference type="InterPro" id="IPR036291">
    <property type="entry name" value="NAD(P)-bd_dom_sf"/>
</dbReference>
<comment type="similarity">
    <text evidence="1 3">Belongs to the short-chain dehydrogenases/reductases (SDR) family.</text>
</comment>
<keyword evidence="5" id="KW-1185">Reference proteome</keyword>
<dbReference type="PRINTS" id="PR00081">
    <property type="entry name" value="GDHRDH"/>
</dbReference>
<dbReference type="EMBL" id="BBIO01000013">
    <property type="protein sequence ID" value="GAK45971.1"/>
    <property type="molecule type" value="Genomic_DNA"/>
</dbReference>
<protein>
    <submittedName>
        <fullName evidence="4">Short-chain dehydrogenase/reductase SDR</fullName>
    </submittedName>
</protein>
<dbReference type="SUPFAM" id="SSF51735">
    <property type="entry name" value="NAD(P)-binding Rossmann-fold domains"/>
    <property type="match status" value="1"/>
</dbReference>
<dbReference type="RefSeq" id="WP_045447952.1">
    <property type="nucleotide sequence ID" value="NZ_BBIO01000013.1"/>
</dbReference>
<dbReference type="Pfam" id="PF00106">
    <property type="entry name" value="adh_short"/>
    <property type="match status" value="1"/>
</dbReference>
<evidence type="ECO:0000313" key="4">
    <source>
        <dbReference type="EMBL" id="GAK45971.1"/>
    </source>
</evidence>
<dbReference type="AlphaFoldDB" id="A0A081BD53"/>